<reference evidence="7" key="2">
    <citation type="submission" date="2021-04" db="EMBL/GenBank/DDBJ databases">
        <authorList>
            <person name="Podell S."/>
        </authorList>
    </citation>
    <scope>NUCLEOTIDE SEQUENCE</scope>
    <source>
        <strain evidence="7">Hildebrandi</strain>
    </source>
</reference>
<keyword evidence="1 4" id="KW-0963">Cytoplasm</keyword>
<keyword evidence="2 4" id="KW-0396">Initiation factor</keyword>
<dbReference type="CDD" id="cd08064">
    <property type="entry name" value="MPN_eIF3f"/>
    <property type="match status" value="1"/>
</dbReference>
<dbReference type="HAMAP" id="MF_03005">
    <property type="entry name" value="eIF3f"/>
    <property type="match status" value="1"/>
</dbReference>
<organism evidence="7 8">
    <name type="scientific">Nitzschia inconspicua</name>
    <dbReference type="NCBI Taxonomy" id="303405"/>
    <lineage>
        <taxon>Eukaryota</taxon>
        <taxon>Sar</taxon>
        <taxon>Stramenopiles</taxon>
        <taxon>Ochrophyta</taxon>
        <taxon>Bacillariophyta</taxon>
        <taxon>Bacillariophyceae</taxon>
        <taxon>Bacillariophycidae</taxon>
        <taxon>Bacillariales</taxon>
        <taxon>Bacillariaceae</taxon>
        <taxon>Nitzschia</taxon>
    </lineage>
</organism>
<dbReference type="GO" id="GO:0071541">
    <property type="term" value="C:eukaryotic translation initiation factor 3 complex, eIF3m"/>
    <property type="evidence" value="ECO:0007669"/>
    <property type="project" value="TreeGrafter"/>
</dbReference>
<dbReference type="Proteomes" id="UP000693970">
    <property type="component" value="Unassembled WGS sequence"/>
</dbReference>
<protein>
    <recommendedName>
        <fullName evidence="4">Eukaryotic translation initiation factor 3 subunit F</fullName>
        <shortName evidence="4">eIF3f</shortName>
    </recommendedName>
    <alternativeName>
        <fullName evidence="4">Eukaryotic translation initiation factor 3 subunit 5</fullName>
    </alternativeName>
</protein>
<feature type="domain" description="MPN" evidence="6">
    <location>
        <begin position="36"/>
        <end position="178"/>
    </location>
</feature>
<dbReference type="Pfam" id="PF01398">
    <property type="entry name" value="JAB"/>
    <property type="match status" value="1"/>
</dbReference>
<dbReference type="GO" id="GO:0003743">
    <property type="term" value="F:translation initiation factor activity"/>
    <property type="evidence" value="ECO:0007669"/>
    <property type="project" value="UniProtKB-UniRule"/>
</dbReference>
<keyword evidence="7" id="KW-0645">Protease</keyword>
<dbReference type="GO" id="GO:0016282">
    <property type="term" value="C:eukaryotic 43S preinitiation complex"/>
    <property type="evidence" value="ECO:0007669"/>
    <property type="project" value="UniProtKB-UniRule"/>
</dbReference>
<comment type="caution">
    <text evidence="7">The sequence shown here is derived from an EMBL/GenBank/DDBJ whole genome shotgun (WGS) entry which is preliminary data.</text>
</comment>
<dbReference type="InterPro" id="IPR027531">
    <property type="entry name" value="eIF3f"/>
</dbReference>
<dbReference type="GO" id="GO:0006508">
    <property type="term" value="P:proteolysis"/>
    <property type="evidence" value="ECO:0007669"/>
    <property type="project" value="UniProtKB-KW"/>
</dbReference>
<comment type="function">
    <text evidence="4">Component of the eukaryotic translation initiation factor 3 (eIF-3) complex, which is involved in protein synthesis of a specialized repertoire of mRNAs and, together with other initiation factors, stimulates binding of mRNA and methionyl-tRNAi to the 40S ribosome. The eIF-3 complex specifically targets and initiates translation of a subset of mRNAs involved in cell proliferation.</text>
</comment>
<comment type="subunit">
    <text evidence="4">Component of the eukaryotic translation initiation factor 3 (eIF-3) complex.</text>
</comment>
<evidence type="ECO:0000313" key="7">
    <source>
        <dbReference type="EMBL" id="KAG7361428.1"/>
    </source>
</evidence>
<dbReference type="PROSITE" id="PS50249">
    <property type="entry name" value="MPN"/>
    <property type="match status" value="1"/>
</dbReference>
<evidence type="ECO:0000259" key="6">
    <source>
        <dbReference type="PROSITE" id="PS50249"/>
    </source>
</evidence>
<dbReference type="Pfam" id="PF13012">
    <property type="entry name" value="MitMem_reg"/>
    <property type="match status" value="1"/>
</dbReference>
<comment type="subcellular location">
    <subcellularLocation>
        <location evidence="4">Cytoplasm</location>
    </subcellularLocation>
</comment>
<dbReference type="InterPro" id="IPR024969">
    <property type="entry name" value="EIF3F/CSN6-like_C"/>
</dbReference>
<feature type="region of interest" description="Disordered" evidence="5">
    <location>
        <begin position="210"/>
        <end position="229"/>
    </location>
</feature>
<feature type="compositionally biased region" description="Low complexity" evidence="5">
    <location>
        <begin position="210"/>
        <end position="224"/>
    </location>
</feature>
<accession>A0A9K3LGX0</accession>
<evidence type="ECO:0000256" key="2">
    <source>
        <dbReference type="ARBA" id="ARBA00022540"/>
    </source>
</evidence>
<keyword evidence="3 4" id="KW-0648">Protein biosynthesis</keyword>
<evidence type="ECO:0000256" key="3">
    <source>
        <dbReference type="ARBA" id="ARBA00022917"/>
    </source>
</evidence>
<evidence type="ECO:0000256" key="1">
    <source>
        <dbReference type="ARBA" id="ARBA00022490"/>
    </source>
</evidence>
<evidence type="ECO:0000256" key="4">
    <source>
        <dbReference type="HAMAP-Rule" id="MF_03005"/>
    </source>
</evidence>
<dbReference type="SMART" id="SM00232">
    <property type="entry name" value="JAB_MPN"/>
    <property type="match status" value="1"/>
</dbReference>
<dbReference type="InterPro" id="IPR037518">
    <property type="entry name" value="MPN"/>
</dbReference>
<keyword evidence="8" id="KW-1185">Reference proteome</keyword>
<dbReference type="GO" id="GO:0033290">
    <property type="term" value="C:eukaryotic 48S preinitiation complex"/>
    <property type="evidence" value="ECO:0007669"/>
    <property type="project" value="UniProtKB-UniRule"/>
</dbReference>
<gene>
    <name evidence="7" type="ORF">IV203_036528</name>
</gene>
<dbReference type="GO" id="GO:0001732">
    <property type="term" value="P:formation of cytoplasmic translation initiation complex"/>
    <property type="evidence" value="ECO:0007669"/>
    <property type="project" value="UniProtKB-UniRule"/>
</dbReference>
<dbReference type="PANTHER" id="PTHR10540:SF6">
    <property type="entry name" value="EUKARYOTIC TRANSLATION INITIATION FACTOR 3 SUBUNIT F"/>
    <property type="match status" value="1"/>
</dbReference>
<reference evidence="7" key="1">
    <citation type="journal article" date="2021" name="Sci. Rep.">
        <title>Diploid genomic architecture of Nitzschia inconspicua, an elite biomass production diatom.</title>
        <authorList>
            <person name="Oliver A."/>
            <person name="Podell S."/>
            <person name="Pinowska A."/>
            <person name="Traller J.C."/>
            <person name="Smith S.R."/>
            <person name="McClure R."/>
            <person name="Beliaev A."/>
            <person name="Bohutskyi P."/>
            <person name="Hill E.A."/>
            <person name="Rabines A."/>
            <person name="Zheng H."/>
            <person name="Allen L.Z."/>
            <person name="Kuo A."/>
            <person name="Grigoriev I.V."/>
            <person name="Allen A.E."/>
            <person name="Hazlebeck D."/>
            <person name="Allen E.E."/>
        </authorList>
    </citation>
    <scope>NUCLEOTIDE SEQUENCE</scope>
    <source>
        <strain evidence="7">Hildebrandi</strain>
    </source>
</reference>
<keyword evidence="7" id="KW-0378">Hydrolase</keyword>
<dbReference type="InterPro" id="IPR000555">
    <property type="entry name" value="JAMM/MPN+_dom"/>
</dbReference>
<proteinExistence type="inferred from homology"/>
<dbReference type="PANTHER" id="PTHR10540">
    <property type="entry name" value="EUKARYOTIC TRANSLATION INITIATION FACTOR 3 SUBUNIT F-RELATED"/>
    <property type="match status" value="1"/>
</dbReference>
<dbReference type="AlphaFoldDB" id="A0A9K3LGX0"/>
<evidence type="ECO:0000256" key="5">
    <source>
        <dbReference type="SAM" id="MobiDB-lite"/>
    </source>
</evidence>
<name>A0A9K3LGX0_9STRA</name>
<comment type="similarity">
    <text evidence="4">Belongs to the eIF-3 subunit F family.</text>
</comment>
<dbReference type="EMBL" id="JAGRRH010000013">
    <property type="protein sequence ID" value="KAG7361428.1"/>
    <property type="molecule type" value="Genomic_DNA"/>
</dbReference>
<evidence type="ECO:0000313" key="8">
    <source>
        <dbReference type="Proteomes" id="UP000693970"/>
    </source>
</evidence>
<dbReference type="GO" id="GO:0008237">
    <property type="term" value="F:metallopeptidase activity"/>
    <property type="evidence" value="ECO:0007669"/>
    <property type="project" value="InterPro"/>
</dbReference>
<dbReference type="OrthoDB" id="25498at2759"/>
<sequence length="319" mass="34584">MATITSTTSVSSPALLLENSAAVSSVGGSNDAVSQVIVHPLVLLHVLDHHTRRSDGSGRVIGTLLGRRDGKKVEITNCFAVPHAERGEEVAIGKDFNKQMLGLHLRANRKETVVGWYASAAQGEEGEDSPGLIIETSSLIHDFYSGETEDGDPIHLIVDTRLLEDAITIRAYRCTTLTVQGEALANMFQELSVTLKNSEPETIALHRMVADSSANKNTNNNNTSESDEEPLLVSMEKLYSLLEAASDYVDAVVEGKTPPDAEIGRQISDSLDAVPRIRPDVFDKLFNDSLQDLLMVTYLSNITRTQLSIAEKLNASLGV</sequence>
<dbReference type="GO" id="GO:0031369">
    <property type="term" value="F:translation initiation factor binding"/>
    <property type="evidence" value="ECO:0007669"/>
    <property type="project" value="InterPro"/>
</dbReference>